<dbReference type="Proteomes" id="UP001500620">
    <property type="component" value="Unassembled WGS sequence"/>
</dbReference>
<proteinExistence type="predicted"/>
<dbReference type="EMBL" id="BAABAT010000059">
    <property type="protein sequence ID" value="GAA4262999.1"/>
    <property type="molecule type" value="Genomic_DNA"/>
</dbReference>
<evidence type="ECO:0000313" key="2">
    <source>
        <dbReference type="Proteomes" id="UP001500620"/>
    </source>
</evidence>
<protein>
    <submittedName>
        <fullName evidence="1">Uncharacterized protein</fullName>
    </submittedName>
</protein>
<evidence type="ECO:0000313" key="1">
    <source>
        <dbReference type="EMBL" id="GAA4262999.1"/>
    </source>
</evidence>
<reference evidence="2" key="1">
    <citation type="journal article" date="2019" name="Int. J. Syst. Evol. Microbiol.">
        <title>The Global Catalogue of Microorganisms (GCM) 10K type strain sequencing project: providing services to taxonomists for standard genome sequencing and annotation.</title>
        <authorList>
            <consortium name="The Broad Institute Genomics Platform"/>
            <consortium name="The Broad Institute Genome Sequencing Center for Infectious Disease"/>
            <person name="Wu L."/>
            <person name="Ma J."/>
        </authorList>
    </citation>
    <scope>NUCLEOTIDE SEQUENCE [LARGE SCALE GENOMIC DNA]</scope>
    <source>
        <strain evidence="2">JCM 17441</strain>
    </source>
</reference>
<comment type="caution">
    <text evidence="1">The sequence shown here is derived from an EMBL/GenBank/DDBJ whole genome shotgun (WGS) entry which is preliminary data.</text>
</comment>
<dbReference type="SUPFAM" id="SSF55729">
    <property type="entry name" value="Acyl-CoA N-acyltransferases (Nat)"/>
    <property type="match status" value="1"/>
</dbReference>
<accession>A0ABP8DSS9</accession>
<dbReference type="InterPro" id="IPR016181">
    <property type="entry name" value="Acyl_CoA_acyltransferase"/>
</dbReference>
<name>A0ABP8DSS9_9ACTN</name>
<keyword evidence="2" id="KW-1185">Reference proteome</keyword>
<sequence length="106" mass="11439">MIASGRPARHALLLPFSGSSAAKIPEMQIRRADVGDAAAIAHVHVQSWQSAYRGLITQDYLDGLDVGLRRQGWERILGGALPARAAMTGGSVERCLEPHRALREPS</sequence>
<organism evidence="1 2">
    <name type="scientific">Dactylosporangium darangshiense</name>
    <dbReference type="NCBI Taxonomy" id="579108"/>
    <lineage>
        <taxon>Bacteria</taxon>
        <taxon>Bacillati</taxon>
        <taxon>Actinomycetota</taxon>
        <taxon>Actinomycetes</taxon>
        <taxon>Micromonosporales</taxon>
        <taxon>Micromonosporaceae</taxon>
        <taxon>Dactylosporangium</taxon>
    </lineage>
</organism>
<gene>
    <name evidence="1" type="ORF">GCM10022255_103570</name>
</gene>
<dbReference type="Gene3D" id="3.40.630.30">
    <property type="match status" value="1"/>
</dbReference>